<evidence type="ECO:0000313" key="4">
    <source>
        <dbReference type="Proteomes" id="UP000215914"/>
    </source>
</evidence>
<dbReference type="Proteomes" id="UP000215914">
    <property type="component" value="Unassembled WGS sequence"/>
</dbReference>
<dbReference type="SUPFAM" id="SSF52058">
    <property type="entry name" value="L domain-like"/>
    <property type="match status" value="1"/>
</dbReference>
<feature type="domain" description="Disease resistance protein At4g27190-like leucine-rich repeats" evidence="2">
    <location>
        <begin position="322"/>
        <end position="426"/>
    </location>
</feature>
<dbReference type="InterPro" id="IPR050905">
    <property type="entry name" value="Plant_NBS-LRR"/>
</dbReference>
<feature type="domain" description="Disease resistance protein At4g27190-like leucine-rich repeats" evidence="2">
    <location>
        <begin position="131"/>
        <end position="219"/>
    </location>
</feature>
<protein>
    <submittedName>
        <fullName evidence="3">Leucine-rich repeat domain superfamily</fullName>
    </submittedName>
</protein>
<gene>
    <name evidence="3" type="ORF">HanXRQr2_Chr17g0802641</name>
</gene>
<comment type="caution">
    <text evidence="3">The sequence shown here is derived from an EMBL/GenBank/DDBJ whole genome shotgun (WGS) entry which is preliminary data.</text>
</comment>
<dbReference type="EMBL" id="MNCJ02000332">
    <property type="protein sequence ID" value="KAF5755424.1"/>
    <property type="molecule type" value="Genomic_DNA"/>
</dbReference>
<keyword evidence="1" id="KW-0611">Plant defense</keyword>
<dbReference type="PANTHER" id="PTHR33463">
    <property type="entry name" value="NB-ARC DOMAIN-CONTAINING PROTEIN-RELATED"/>
    <property type="match status" value="1"/>
</dbReference>
<name>A0A9K3GV73_HELAN</name>
<reference evidence="3" key="1">
    <citation type="journal article" date="2017" name="Nature">
        <title>The sunflower genome provides insights into oil metabolism, flowering and Asterid evolution.</title>
        <authorList>
            <person name="Badouin H."/>
            <person name="Gouzy J."/>
            <person name="Grassa C.J."/>
            <person name="Murat F."/>
            <person name="Staton S.E."/>
            <person name="Cottret L."/>
            <person name="Lelandais-Briere C."/>
            <person name="Owens G.L."/>
            <person name="Carrere S."/>
            <person name="Mayjonade B."/>
            <person name="Legrand L."/>
            <person name="Gill N."/>
            <person name="Kane N.C."/>
            <person name="Bowers J.E."/>
            <person name="Hubner S."/>
            <person name="Bellec A."/>
            <person name="Berard A."/>
            <person name="Berges H."/>
            <person name="Blanchet N."/>
            <person name="Boniface M.C."/>
            <person name="Brunel D."/>
            <person name="Catrice O."/>
            <person name="Chaidir N."/>
            <person name="Claudel C."/>
            <person name="Donnadieu C."/>
            <person name="Faraut T."/>
            <person name="Fievet G."/>
            <person name="Helmstetter N."/>
            <person name="King M."/>
            <person name="Knapp S.J."/>
            <person name="Lai Z."/>
            <person name="Le Paslier M.C."/>
            <person name="Lippi Y."/>
            <person name="Lorenzon L."/>
            <person name="Mandel J.R."/>
            <person name="Marage G."/>
            <person name="Marchand G."/>
            <person name="Marquand E."/>
            <person name="Bret-Mestries E."/>
            <person name="Morien E."/>
            <person name="Nambeesan S."/>
            <person name="Nguyen T."/>
            <person name="Pegot-Espagnet P."/>
            <person name="Pouilly N."/>
            <person name="Raftis F."/>
            <person name="Sallet E."/>
            <person name="Schiex T."/>
            <person name="Thomas J."/>
            <person name="Vandecasteele C."/>
            <person name="Vares D."/>
            <person name="Vear F."/>
            <person name="Vautrin S."/>
            <person name="Crespi M."/>
            <person name="Mangin B."/>
            <person name="Burke J.M."/>
            <person name="Salse J."/>
            <person name="Munos S."/>
            <person name="Vincourt P."/>
            <person name="Rieseberg L.H."/>
            <person name="Langlade N.B."/>
        </authorList>
    </citation>
    <scope>NUCLEOTIDE SEQUENCE</scope>
    <source>
        <tissue evidence="3">Leaves</tissue>
    </source>
</reference>
<evidence type="ECO:0000256" key="1">
    <source>
        <dbReference type="ARBA" id="ARBA00022821"/>
    </source>
</evidence>
<reference evidence="3" key="2">
    <citation type="submission" date="2020-06" db="EMBL/GenBank/DDBJ databases">
        <title>Helianthus annuus Genome sequencing and assembly Release 2.</title>
        <authorList>
            <person name="Gouzy J."/>
            <person name="Langlade N."/>
            <person name="Munos S."/>
        </authorList>
    </citation>
    <scope>NUCLEOTIDE SEQUENCE</scope>
    <source>
        <tissue evidence="3">Leaves</tissue>
    </source>
</reference>
<organism evidence="3 4">
    <name type="scientific">Helianthus annuus</name>
    <name type="common">Common sunflower</name>
    <dbReference type="NCBI Taxonomy" id="4232"/>
    <lineage>
        <taxon>Eukaryota</taxon>
        <taxon>Viridiplantae</taxon>
        <taxon>Streptophyta</taxon>
        <taxon>Embryophyta</taxon>
        <taxon>Tracheophyta</taxon>
        <taxon>Spermatophyta</taxon>
        <taxon>Magnoliopsida</taxon>
        <taxon>eudicotyledons</taxon>
        <taxon>Gunneridae</taxon>
        <taxon>Pentapetalae</taxon>
        <taxon>asterids</taxon>
        <taxon>campanulids</taxon>
        <taxon>Asterales</taxon>
        <taxon>Asteraceae</taxon>
        <taxon>Asteroideae</taxon>
        <taxon>Heliantheae alliance</taxon>
        <taxon>Heliantheae</taxon>
        <taxon>Helianthus</taxon>
    </lineage>
</organism>
<feature type="domain" description="Disease resistance protein At4g27190-like leucine-rich repeats" evidence="2">
    <location>
        <begin position="44"/>
        <end position="120"/>
    </location>
</feature>
<feature type="domain" description="Disease resistance protein At4g27190-like leucine-rich repeats" evidence="2">
    <location>
        <begin position="482"/>
        <end position="544"/>
    </location>
</feature>
<dbReference type="InterPro" id="IPR032675">
    <property type="entry name" value="LRR_dom_sf"/>
</dbReference>
<dbReference type="InterPro" id="IPR057135">
    <property type="entry name" value="At4g27190-like_LRR"/>
</dbReference>
<keyword evidence="4" id="KW-1185">Reference proteome</keyword>
<dbReference type="Gene3D" id="3.80.10.10">
    <property type="entry name" value="Ribonuclease Inhibitor"/>
    <property type="match status" value="2"/>
</dbReference>
<dbReference type="Gramene" id="mRNA:HanXRQr2_Chr17g0802641">
    <property type="protein sequence ID" value="mRNA:HanXRQr2_Chr17g0802641"/>
    <property type="gene ID" value="HanXRQr2_Chr17g0802641"/>
</dbReference>
<sequence>MRALKDIYIKSCEDYDERNYELVKNNQEQAINNMSKERISKEDDNLSEFAFTSYQMGYNFHQLHKIFFESVKGVEVVFEIESPSNRDQIVTSQQQPSLLPYLEHLTLSEMKKLSHVWKCNSWNKFFVLHKHQPQSSFQNLTSIKLEQCPGVKYLFSPLMVKLLTNLQEVTIRECDGMEEVVSNRDEEEMTSSTYAHTTATLFPRLHHLNLYRMKNLKHIGGGVAKGTTDIGHGQSKVSQVDVVSWSVCQYSRTIQIERCDSLSSVIPYYAAGQTPKLQELWIFNCTSMMEVFETEEINNKNTSGCSSNTTVAVPRPTDIIVHKFPNLKILIIVACDCLENIFTFSTLESLKKIEELQVRNCGAMKVIVKEEVREDTSTLSNNVVFSNLKSIRLEGLPNLKGFFLGMNIEFEWPLLERVFIEKCPQMMVFTCGRSTALRLKYIETRLGKHNLECGLNFHRGLLPVVVTRIPSPSLDCKSSSPTKLEGRTWSFHNLIQCNIDDSHKDTKIFPSNELQQLEQLETIHARGCHNVEEVFEVTSEVTNNESQFQS</sequence>
<accession>A0A9K3GV73</accession>
<evidence type="ECO:0000259" key="2">
    <source>
        <dbReference type="Pfam" id="PF23247"/>
    </source>
</evidence>
<dbReference type="Pfam" id="PF23247">
    <property type="entry name" value="LRR_RPS2"/>
    <property type="match status" value="4"/>
</dbReference>
<dbReference type="AlphaFoldDB" id="A0A9K3GV73"/>
<evidence type="ECO:0000313" key="3">
    <source>
        <dbReference type="EMBL" id="KAF5755424.1"/>
    </source>
</evidence>
<proteinExistence type="predicted"/>
<dbReference type="PANTHER" id="PTHR33463:SF218">
    <property type="entry name" value="DISEASE RESISTANCE PROTEIN RPS2-LIKE"/>
    <property type="match status" value="1"/>
</dbReference>